<dbReference type="EMBL" id="AP018216">
    <property type="protein sequence ID" value="BAY67592.1"/>
    <property type="molecule type" value="Genomic_DNA"/>
</dbReference>
<feature type="domain" description="pPIWI-RE three-gene island" evidence="1">
    <location>
        <begin position="26"/>
        <end position="194"/>
    </location>
</feature>
<dbReference type="InterPro" id="IPR055254">
    <property type="entry name" value="pPIWI_RE_Z"/>
</dbReference>
<dbReference type="Proteomes" id="UP000217507">
    <property type="component" value="Chromosome"/>
</dbReference>
<dbReference type="Pfam" id="PF18155">
    <property type="entry name" value="pPIWI_RE_Z"/>
    <property type="match status" value="1"/>
</dbReference>
<proteinExistence type="predicted"/>
<name>A0A1Z4KF60_ANAVA</name>
<evidence type="ECO:0000313" key="2">
    <source>
        <dbReference type="EMBL" id="BAY67592.1"/>
    </source>
</evidence>
<dbReference type="AlphaFoldDB" id="A0A1Z4KF60"/>
<organism evidence="2 3">
    <name type="scientific">Trichormus variabilis NIES-23</name>
    <dbReference type="NCBI Taxonomy" id="1973479"/>
    <lineage>
        <taxon>Bacteria</taxon>
        <taxon>Bacillati</taxon>
        <taxon>Cyanobacteriota</taxon>
        <taxon>Cyanophyceae</taxon>
        <taxon>Nostocales</taxon>
        <taxon>Nostocaceae</taxon>
        <taxon>Trichormus</taxon>
    </lineage>
</organism>
<reference evidence="2 3" key="1">
    <citation type="submission" date="2017-06" db="EMBL/GenBank/DDBJ databases">
        <title>Genome sequencing of cyanobaciteial culture collection at National Institute for Environmental Studies (NIES).</title>
        <authorList>
            <person name="Hirose Y."/>
            <person name="Shimura Y."/>
            <person name="Fujisawa T."/>
            <person name="Nakamura Y."/>
            <person name="Kawachi M."/>
        </authorList>
    </citation>
    <scope>NUCLEOTIDE SEQUENCE [LARGE SCALE GENOMIC DNA]</scope>
    <source>
        <strain evidence="2 3">NIES-23</strain>
    </source>
</reference>
<evidence type="ECO:0000259" key="1">
    <source>
        <dbReference type="Pfam" id="PF18155"/>
    </source>
</evidence>
<evidence type="ECO:0000313" key="3">
    <source>
        <dbReference type="Proteomes" id="UP000217507"/>
    </source>
</evidence>
<gene>
    <name evidence="2" type="ORF">NIES23_03660</name>
</gene>
<protein>
    <recommendedName>
        <fullName evidence="1">pPIWI-RE three-gene island domain-containing protein</fullName>
    </recommendedName>
</protein>
<sequence>MSQKTLFELPREFIDRLEQLKDEGLERIQAELLLQVELCFVLMERLGLDDEPVTAPWAVLSGMPLRHPRLQNLDEMARKAIANARQIAPFSARFAWLAALRSYLKIPLDWRNYGDFTPQNWDIYIIHAAKNLRHPANQDVYERCLIANLNFRLRKVQQVELDVAYQFEAKTGEQTVIVPIKFTQQQVRNAQIQHLPWFATSRSRSSFSLRISDLEQDAAWIDEREEALTRQYGWDETAKGHWVNRFRKINFHRVQENATLLQQEERILELDGFTNIAGMVASGKTTFSQLLTVNIVRHHGDRRITLVVSDVQSAIKLANQINWWFCDDPENDEPIAVPILGRSKRDAHLRSFSTSKDYLEHQQRGQPHWGERWLGTACPLQGQINKRSFQEFLNNKPLKPGTEPCYSLQKMPASDVYDGLRLRARRSKSRGSFYLCPFFAKCPSQQVYHDMPNARVWITTPGAMAMAGLPRHLELRPMKIGELVYEQSDFVVFDEVETVIKWFDDTYAEEVVLTDGGKNGVFDDIGVKTEQFSTTNRVMPPLTQRWTGAERDAQKAITATLTLLDKHFGHQILRDWIKRGYFTPNTLLFKFARRLAGLEEFESPETPEAHSQANARLIKPIVRYFDALLNEEDPLRMDSPENPSQNPVYRLAALMQEINSTGESALDDKIYIACRAWILEFFPNTQRRLERLRTELENRQHSSPQSSNENEVDTIETLAYRLQFALTIALLDRHTRIVFYEWQNRPQSITDDSPHQRMPTAMLNILPLPLTGRQFGTYYSKDNESDKKSKNRSNNALTLFAYTNIGRCYILNFHHLLTDFNGQRGPNVLALSGTSYLPHSTSFHVGNPQGILMPEQEAIKAIAQSYFKFLPQFDQKNQPLRISGSAERKKMGLFQEIARSLIGSNGTGHLGQELKELRHLGDDANYHWRDRDRILLLVNSYDQARWVAKEIGNCWSSMQDSVYHLVPDNTDTYTENDFDEIDRLLQPTDKGALNRADIETFGQTNGRILVAPMSAMGRGFNILNGNGKAAFGSVYFLTRPYPHPHDTQAIAQEMNRRALDWVDKDAFTAWLQGDGVVQRAEKVRQLAARYWRSVEQRSYYKTLRDDKELLAYPRFDLAATTAGLVIQAVGRLLRGGVPFRAYFVDAAWAPKSAARIANPELNENDTEQTSLLVAMILRICDYASEENSVGNALYQPLAEAMETINDLYF</sequence>
<accession>A0A1Z4KF60</accession>